<feature type="transmembrane region" description="Helical" evidence="1">
    <location>
        <begin position="45"/>
        <end position="70"/>
    </location>
</feature>
<dbReference type="EMBL" id="CASHTH010002626">
    <property type="protein sequence ID" value="CAI8032781.1"/>
    <property type="molecule type" value="Genomic_DNA"/>
</dbReference>
<keyword evidence="1" id="KW-1133">Transmembrane helix</keyword>
<evidence type="ECO:0000256" key="1">
    <source>
        <dbReference type="SAM" id="Phobius"/>
    </source>
</evidence>
<evidence type="ECO:0000313" key="2">
    <source>
        <dbReference type="EMBL" id="CAI8032781.1"/>
    </source>
</evidence>
<protein>
    <submittedName>
        <fullName evidence="2">Uncharacterized protein</fullName>
    </submittedName>
</protein>
<proteinExistence type="predicted"/>
<sequence>MVLHLNIVSGPMLGYIIFCQIHINLLHIHPNIWRFFLTNSGRYLFIWNVYLLLPLAGLWNLNFLAMFATGLCYSCYLNNLSTILMEYLSVLYIFI</sequence>
<evidence type="ECO:0000313" key="3">
    <source>
        <dbReference type="Proteomes" id="UP001174909"/>
    </source>
</evidence>
<keyword evidence="1" id="KW-0812">Transmembrane</keyword>
<keyword evidence="3" id="KW-1185">Reference proteome</keyword>
<reference evidence="2" key="1">
    <citation type="submission" date="2023-03" db="EMBL/GenBank/DDBJ databases">
        <authorList>
            <person name="Steffen K."/>
            <person name="Cardenas P."/>
        </authorList>
    </citation>
    <scope>NUCLEOTIDE SEQUENCE</scope>
</reference>
<feature type="transmembrane region" description="Helical" evidence="1">
    <location>
        <begin position="76"/>
        <end position="94"/>
    </location>
</feature>
<organism evidence="2 3">
    <name type="scientific">Geodia barretti</name>
    <name type="common">Barrett's horny sponge</name>
    <dbReference type="NCBI Taxonomy" id="519541"/>
    <lineage>
        <taxon>Eukaryota</taxon>
        <taxon>Metazoa</taxon>
        <taxon>Porifera</taxon>
        <taxon>Demospongiae</taxon>
        <taxon>Heteroscleromorpha</taxon>
        <taxon>Tetractinellida</taxon>
        <taxon>Astrophorina</taxon>
        <taxon>Geodiidae</taxon>
        <taxon>Geodia</taxon>
    </lineage>
</organism>
<name>A0AA35SQB7_GEOBA</name>
<gene>
    <name evidence="2" type="ORF">GBAR_LOCUS18512</name>
</gene>
<accession>A0AA35SQB7</accession>
<feature type="non-terminal residue" evidence="2">
    <location>
        <position position="95"/>
    </location>
</feature>
<dbReference type="Proteomes" id="UP001174909">
    <property type="component" value="Unassembled WGS sequence"/>
</dbReference>
<dbReference type="AlphaFoldDB" id="A0AA35SQB7"/>
<feature type="transmembrane region" description="Helical" evidence="1">
    <location>
        <begin position="12"/>
        <end position="33"/>
    </location>
</feature>
<comment type="caution">
    <text evidence="2">The sequence shown here is derived from an EMBL/GenBank/DDBJ whole genome shotgun (WGS) entry which is preliminary data.</text>
</comment>
<keyword evidence="1" id="KW-0472">Membrane</keyword>